<feature type="compositionally biased region" description="Polar residues" evidence="20">
    <location>
        <begin position="1047"/>
        <end position="1064"/>
    </location>
</feature>
<name>A0AAZ3S9B9_ONCTS</name>
<feature type="binding site" evidence="17">
    <location>
        <position position="319"/>
    </location>
    <ligand>
        <name>Ca(2+)</name>
        <dbReference type="ChEBI" id="CHEBI:29108"/>
        <label>1</label>
    </ligand>
</feature>
<dbReference type="Proteomes" id="UP000694402">
    <property type="component" value="Unassembled WGS sequence"/>
</dbReference>
<dbReference type="Gene3D" id="3.40.390.10">
    <property type="entry name" value="Collagenase (Catalytic Domain)"/>
    <property type="match status" value="1"/>
</dbReference>
<dbReference type="FunFam" id="2.20.100.10:FF:000006">
    <property type="entry name" value="A disintegrin and metalloproteinase with thrombospondin motifs 1"/>
    <property type="match status" value="1"/>
</dbReference>
<evidence type="ECO:0000313" key="22">
    <source>
        <dbReference type="Ensembl" id="ENSOTSP00005149701.1"/>
    </source>
</evidence>
<feature type="region of interest" description="Disordered" evidence="20">
    <location>
        <begin position="993"/>
        <end position="1017"/>
    </location>
</feature>
<dbReference type="PANTHER" id="PTHR13723:SF142">
    <property type="entry name" value="A DISINTEGRIN AND METALLOPROTEINASE WITH THROMBOSPONDIN MOTIFS 7"/>
    <property type="match status" value="1"/>
</dbReference>
<dbReference type="GO" id="GO:0006508">
    <property type="term" value="P:proteolysis"/>
    <property type="evidence" value="ECO:0007669"/>
    <property type="project" value="UniProtKB-KW"/>
</dbReference>
<dbReference type="Gene3D" id="3.40.1620.60">
    <property type="match status" value="1"/>
</dbReference>
<evidence type="ECO:0000256" key="14">
    <source>
        <dbReference type="ARBA" id="ARBA00023180"/>
    </source>
</evidence>
<feature type="binding site" evidence="17 19">
    <location>
        <position position="375"/>
    </location>
    <ligand>
        <name>Zn(2+)</name>
        <dbReference type="ChEBI" id="CHEBI:29105"/>
        <note>catalytic</note>
    </ligand>
</feature>
<dbReference type="GO" id="GO:0046872">
    <property type="term" value="F:metal ion binding"/>
    <property type="evidence" value="ECO:0007669"/>
    <property type="project" value="UniProtKB-KW"/>
</dbReference>
<dbReference type="Gene3D" id="2.60.120.830">
    <property type="match status" value="1"/>
</dbReference>
<accession>A0AAZ3S9B9</accession>
<feature type="disulfide bond" evidence="18">
    <location>
        <begin position="548"/>
        <end position="560"/>
    </location>
</feature>
<evidence type="ECO:0000256" key="7">
    <source>
        <dbReference type="ARBA" id="ARBA00022729"/>
    </source>
</evidence>
<reference evidence="22" key="2">
    <citation type="submission" date="2025-08" db="UniProtKB">
        <authorList>
            <consortium name="Ensembl"/>
        </authorList>
    </citation>
    <scope>IDENTIFICATION</scope>
</reference>
<comment type="subunit">
    <text evidence="15">Interacts with COMP.</text>
</comment>
<dbReference type="SUPFAM" id="SSF55486">
    <property type="entry name" value="Metalloproteases ('zincins'), catalytic domain"/>
    <property type="match status" value="1"/>
</dbReference>
<evidence type="ECO:0000256" key="12">
    <source>
        <dbReference type="ARBA" id="ARBA00023145"/>
    </source>
</evidence>
<keyword evidence="10 17" id="KW-0862">Zinc</keyword>
<keyword evidence="3" id="KW-0272">Extracellular matrix</keyword>
<feature type="binding site" evidence="17">
    <location>
        <position position="430"/>
    </location>
    <ligand>
        <name>Ca(2+)</name>
        <dbReference type="ChEBI" id="CHEBI:29108"/>
        <label>1</label>
    </ligand>
</feature>
<feature type="compositionally biased region" description="Low complexity" evidence="20">
    <location>
        <begin position="993"/>
        <end position="1008"/>
    </location>
</feature>
<dbReference type="GeneTree" id="ENSGT00940000159819"/>
<feature type="region of interest" description="Disordered" evidence="20">
    <location>
        <begin position="1128"/>
        <end position="1149"/>
    </location>
</feature>
<reference evidence="23" key="1">
    <citation type="journal article" date="2018" name="PLoS ONE">
        <title>Chinook salmon (Oncorhynchus tshawytscha) genome and transcriptome.</title>
        <authorList>
            <person name="Christensen K.A."/>
            <person name="Leong J.S."/>
            <person name="Sakhrani D."/>
            <person name="Biagi C.A."/>
            <person name="Minkley D.R."/>
            <person name="Withler R.E."/>
            <person name="Rondeau E.B."/>
            <person name="Koop B.F."/>
            <person name="Devlin R.H."/>
        </authorList>
    </citation>
    <scope>NUCLEOTIDE SEQUENCE [LARGE SCALE GENOMIC DNA]</scope>
</reference>
<comment type="subcellular location">
    <subcellularLocation>
        <location evidence="1">Secreted</location>
        <location evidence="1">Extracellular space</location>
        <location evidence="1">Extracellular matrix</location>
    </subcellularLocation>
</comment>
<feature type="binding site" evidence="17">
    <location>
        <position position="228"/>
    </location>
    <ligand>
        <name>Ca(2+)</name>
        <dbReference type="ChEBI" id="CHEBI:29108"/>
        <label>1</label>
    </ligand>
</feature>
<protein>
    <recommendedName>
        <fullName evidence="21">Peptidase M12B domain-containing protein</fullName>
    </recommendedName>
</protein>
<evidence type="ECO:0000313" key="23">
    <source>
        <dbReference type="Proteomes" id="UP000694402"/>
    </source>
</evidence>
<dbReference type="GO" id="GO:0004222">
    <property type="term" value="F:metalloendopeptidase activity"/>
    <property type="evidence" value="ECO:0007669"/>
    <property type="project" value="InterPro"/>
</dbReference>
<dbReference type="Pfam" id="PF19030">
    <property type="entry name" value="TSP1_ADAMTS"/>
    <property type="match status" value="5"/>
</dbReference>
<evidence type="ECO:0000256" key="20">
    <source>
        <dbReference type="SAM" id="MobiDB-lite"/>
    </source>
</evidence>
<dbReference type="InterPro" id="IPR041645">
    <property type="entry name" value="ADAMTS_CR_2"/>
</dbReference>
<comment type="cofactor">
    <cofactor evidence="17">
        <name>Zn(2+)</name>
        <dbReference type="ChEBI" id="CHEBI:29105"/>
    </cofactor>
    <text evidence="17">Binds 1 zinc ion per subunit.</text>
</comment>
<keyword evidence="11" id="KW-0482">Metalloprotease</keyword>
<feature type="binding site" evidence="17">
    <location>
        <position position="228"/>
    </location>
    <ligand>
        <name>Ca(2+)</name>
        <dbReference type="ChEBI" id="CHEBI:29108"/>
        <label>2</label>
    </ligand>
</feature>
<keyword evidence="9" id="KW-0378">Hydrolase</keyword>
<dbReference type="InterPro" id="IPR036383">
    <property type="entry name" value="TSP1_rpt_sf"/>
</dbReference>
<evidence type="ECO:0000256" key="1">
    <source>
        <dbReference type="ARBA" id="ARBA00004498"/>
    </source>
</evidence>
<feature type="disulfide bond" evidence="18">
    <location>
        <begin position="330"/>
        <end position="337"/>
    </location>
</feature>
<evidence type="ECO:0000256" key="15">
    <source>
        <dbReference type="ARBA" id="ARBA00062682"/>
    </source>
</evidence>
<dbReference type="InterPro" id="IPR013273">
    <property type="entry name" value="ADAMTS/ADAMTS-like"/>
</dbReference>
<dbReference type="Pfam" id="PF00090">
    <property type="entry name" value="TSP_1"/>
    <property type="match status" value="1"/>
</dbReference>
<dbReference type="PROSITE" id="PS50215">
    <property type="entry name" value="ADAM_MEPRO"/>
    <property type="match status" value="1"/>
</dbReference>
<feature type="region of interest" description="Disordered" evidence="20">
    <location>
        <begin position="1047"/>
        <end position="1070"/>
    </location>
</feature>
<dbReference type="CDD" id="cd04273">
    <property type="entry name" value="ZnMc_ADAMTS_like"/>
    <property type="match status" value="1"/>
</dbReference>
<feature type="disulfide bond" evidence="18">
    <location>
        <begin position="533"/>
        <end position="570"/>
    </location>
</feature>
<feature type="disulfide bond" evidence="18">
    <location>
        <begin position="388"/>
        <end position="414"/>
    </location>
</feature>
<feature type="binding site" evidence="17 19">
    <location>
        <position position="381"/>
    </location>
    <ligand>
        <name>Zn(2+)</name>
        <dbReference type="ChEBI" id="CHEBI:29105"/>
        <note>catalytic</note>
    </ligand>
</feature>
<dbReference type="PANTHER" id="PTHR13723">
    <property type="entry name" value="ADAMTS A DISINTEGRIN AND METALLOPROTEASE WITH THROMBOSPONDIN MOTIFS PROTEASE"/>
    <property type="match status" value="1"/>
</dbReference>
<feature type="binding site" evidence="17 19">
    <location>
        <position position="371"/>
    </location>
    <ligand>
        <name>Zn(2+)</name>
        <dbReference type="ChEBI" id="CHEBI:29105"/>
        <note>catalytic</note>
    </ligand>
</feature>
<evidence type="ECO:0000259" key="21">
    <source>
        <dbReference type="PROSITE" id="PS50215"/>
    </source>
</evidence>
<keyword evidence="6 17" id="KW-0479">Metal-binding</keyword>
<gene>
    <name evidence="22" type="primary">ADAMTS7</name>
</gene>
<feature type="disulfide bond" evidence="18">
    <location>
        <begin position="475"/>
        <end position="505"/>
    </location>
</feature>
<dbReference type="FunFam" id="2.60.120.830:FF:000001">
    <property type="entry name" value="A disintegrin and metalloproteinase with thrombospondin motifs 1"/>
    <property type="match status" value="1"/>
</dbReference>
<evidence type="ECO:0000256" key="11">
    <source>
        <dbReference type="ARBA" id="ARBA00023049"/>
    </source>
</evidence>
<dbReference type="GO" id="GO:0031012">
    <property type="term" value="C:extracellular matrix"/>
    <property type="evidence" value="ECO:0007669"/>
    <property type="project" value="TreeGrafter"/>
</dbReference>
<dbReference type="FunFam" id="3.40.390.10:FF:000001">
    <property type="entry name" value="A disintegrin and metalloproteinase with thrombospondin motifs 1"/>
    <property type="match status" value="1"/>
</dbReference>
<dbReference type="Ensembl" id="ENSOTST00005194281.1">
    <property type="protein sequence ID" value="ENSOTSP00005149701.1"/>
    <property type="gene ID" value="ENSOTSG00005053371.1"/>
</dbReference>
<feature type="disulfide bond" evidence="18">
    <location>
        <begin position="301"/>
        <end position="355"/>
    </location>
</feature>
<evidence type="ECO:0000256" key="6">
    <source>
        <dbReference type="ARBA" id="ARBA00022723"/>
    </source>
</evidence>
<dbReference type="Gene3D" id="2.20.100.10">
    <property type="entry name" value="Thrombospondin type-1 (TSP1) repeat"/>
    <property type="match status" value="6"/>
</dbReference>
<keyword evidence="12" id="KW-0865">Zymogen</keyword>
<feature type="domain" description="Peptidase M12B" evidence="21">
    <location>
        <begin position="225"/>
        <end position="435"/>
    </location>
</feature>
<evidence type="ECO:0000256" key="9">
    <source>
        <dbReference type="ARBA" id="ARBA00022801"/>
    </source>
</evidence>
<keyword evidence="5" id="KW-0165">Cleavage on pair of basic residues</keyword>
<evidence type="ECO:0000256" key="19">
    <source>
        <dbReference type="PROSITE-ProRule" id="PRU00276"/>
    </source>
</evidence>
<dbReference type="PROSITE" id="PS50092">
    <property type="entry name" value="TSP1"/>
    <property type="match status" value="6"/>
</dbReference>
<evidence type="ECO:0000256" key="13">
    <source>
        <dbReference type="ARBA" id="ARBA00023157"/>
    </source>
</evidence>
<keyword evidence="23" id="KW-1185">Reference proteome</keyword>
<feature type="active site" evidence="16 19">
    <location>
        <position position="372"/>
    </location>
</feature>
<evidence type="ECO:0000256" key="17">
    <source>
        <dbReference type="PIRSR" id="PIRSR613273-2"/>
    </source>
</evidence>
<dbReference type="FunFam" id="3.40.1620.60:FF:000004">
    <property type="entry name" value="A disintegrin and metalloproteinase with thrombospondin motifs 12"/>
    <property type="match status" value="1"/>
</dbReference>
<evidence type="ECO:0000256" key="16">
    <source>
        <dbReference type="PIRSR" id="PIRSR613273-1"/>
    </source>
</evidence>
<dbReference type="Pfam" id="PF01421">
    <property type="entry name" value="Reprolysin"/>
    <property type="match status" value="1"/>
</dbReference>
<dbReference type="InterPro" id="IPR024079">
    <property type="entry name" value="MetalloPept_cat_dom_sf"/>
</dbReference>
<keyword evidence="13 18" id="KW-1015">Disulfide bond</keyword>
<dbReference type="InterPro" id="IPR006586">
    <property type="entry name" value="ADAM_Cys-rich"/>
</dbReference>
<evidence type="ECO:0000256" key="18">
    <source>
        <dbReference type="PIRSR" id="PIRSR613273-3"/>
    </source>
</evidence>
<dbReference type="InterPro" id="IPR050439">
    <property type="entry name" value="ADAMTS_ADAMTS-like"/>
</dbReference>
<evidence type="ECO:0000256" key="8">
    <source>
        <dbReference type="ARBA" id="ARBA00022737"/>
    </source>
</evidence>
<evidence type="ECO:0000256" key="2">
    <source>
        <dbReference type="ARBA" id="ARBA00022525"/>
    </source>
</evidence>
<evidence type="ECO:0000256" key="3">
    <source>
        <dbReference type="ARBA" id="ARBA00022530"/>
    </source>
</evidence>
<comment type="caution">
    <text evidence="19">Lacks conserved residue(s) required for the propagation of feature annotation.</text>
</comment>
<dbReference type="Pfam" id="PF05986">
    <property type="entry name" value="ADAMTS_spacer1"/>
    <property type="match status" value="1"/>
</dbReference>
<dbReference type="InterPro" id="IPR000884">
    <property type="entry name" value="TSP1_rpt"/>
</dbReference>
<feature type="disulfide bond" evidence="18">
    <location>
        <begin position="457"/>
        <end position="480"/>
    </location>
</feature>
<feature type="binding site" evidence="17">
    <location>
        <position position="433"/>
    </location>
    <ligand>
        <name>Ca(2+)</name>
        <dbReference type="ChEBI" id="CHEBI:29108"/>
        <label>1</label>
    </ligand>
</feature>
<evidence type="ECO:0000256" key="5">
    <source>
        <dbReference type="ARBA" id="ARBA00022685"/>
    </source>
</evidence>
<proteinExistence type="predicted"/>
<dbReference type="GO" id="GO:0030198">
    <property type="term" value="P:extracellular matrix organization"/>
    <property type="evidence" value="ECO:0007669"/>
    <property type="project" value="InterPro"/>
</dbReference>
<evidence type="ECO:0000256" key="4">
    <source>
        <dbReference type="ARBA" id="ARBA00022670"/>
    </source>
</evidence>
<keyword evidence="17" id="KW-0106">Calcium</keyword>
<keyword evidence="2" id="KW-0964">Secreted</keyword>
<dbReference type="InterPro" id="IPR002870">
    <property type="entry name" value="Peptidase_M12B_N"/>
</dbReference>
<keyword evidence="14" id="KW-0325">Glycoprotein</keyword>
<dbReference type="InterPro" id="IPR045371">
    <property type="entry name" value="ADAMTS_CR_3"/>
</dbReference>
<dbReference type="SMART" id="SM00209">
    <property type="entry name" value="TSP1"/>
    <property type="match status" value="7"/>
</dbReference>
<dbReference type="PRINTS" id="PR01857">
    <property type="entry name" value="ADAMTSFAMILY"/>
</dbReference>
<keyword evidence="4" id="KW-0645">Protease</keyword>
<dbReference type="Pfam" id="PF17771">
    <property type="entry name" value="ADAMTS_CR_2"/>
    <property type="match status" value="1"/>
</dbReference>
<keyword evidence="8" id="KW-0677">Repeat</keyword>
<sequence>MDSVCVPCADGTGYSLPSLFTTSQSISRHFLQGLPQYEVVHPYRVDAKGHFLSNFVSHRVSRVQRREAQGEPGNPTRVFYQLQHGGHNLHFNLTLNPHLLAPGFLTERRYGGMEGAKIRSHGPSLCHFIGDVWDQATMKGRAAISTCDGLTGLFKLSQEEFFIRPLERSSDELTAPQVHIIYKRHTSPTQNPAAALERVERQRERWERRQRRKRRIRQRSISREKWVETLVVADSKMVEYHGTKGVESYVLAVMNIVSGLFHDASIGNPINIVVVRLILLEKEEEDLKITHHADNSLSSFCKWQKRLNVKGEEHAVHHDVAVLLTRKDICTAINKPCETLGLSHVAGMCQPHRSCSISEDTGLPLAFTVTHELGHNFGIQHDGNGNDCEPIGKRPFIMSPQLLYGTSTPSWSRCSRQYITRFLDRGWGWCLDDPPMRDVLDLNSVPPGVLYSAAHQCRLQYGSGSLLCDDVDNVCSTLWCTVGTTCHSKLDGAVDGTRCGEDKWCFDGECVAVGHQPESVKGGWAPWSEWSACSRTCGAGVQNAQRDCVNPVPKYGGKYCVGERRRYKICNSTRCPPNQPSFRLIQCSHFNTMLYKGKFYKWVQVNNRVNPCELHCRPLNEYFSEKMLDAVIDGTQCYEGSLSRDMCVNGICKNVGCDYEIDSNAVEDRCGVCHGNGSTCETVKKTFEESEGLGYVDIGLIPEGAREIRIEEVAEAGNFLALRSDDPGKYFLNGGWTIQWNGEYKAAGTVFTYERTGQLENLTSPGPTLEPVWIQLLFQETNPGVRYEYTIHRETLLDSDNDVPIPGFFWKYGSWTECSATCGTGVQRQIVHCVERTSGIVEEGYCDPTTRPDDKRASCNEELCPAIWWVGEWQKCSATCGEKGLAKRTVLCIQAVGLEENRALQPSECHHIPRPESAAPCNAHVPCPADWSTGNWSECSLTCGGGVRSRKVVCSRNTGVDCDPRKNPSSLTPCYLQDCPQIIDVFGGSNDWSGSGSSSKEINEINSIPDSNPLPKHTPVLETRFSQSWKETNSNFGWPHYLSTAASPVPTSMGTTENTHGPQSEKNDDENTDIYVHFDVKDSNVGTTIECTTTAPVSHDYEDATVPTTMVEEVKEVGVLDYNSHQETAIGLPSPGYQDEKESPLPPLDPPSPGPVFEFETYEDSFFTTTLSQWECSTSCGLGAIWRLVVCSTGLESDCDLTKRPVPARRCYLRPCSSWRIGNWTKCSKNCGGGVTLREIQCFDTRDQRPLRPFHCQTVSTRPVARMPCLPQPCLDWYSSSWGQCSEVCGGGEQQRLVTCPEEDRCDEAHLPSNIQACNSQPCTQWVTGSWGQVRETYCAHTNTAYRCCVYVKDVPLCLRLQNNHRQSQHHTT</sequence>
<feature type="disulfide bond" evidence="18">
    <location>
        <begin position="499"/>
        <end position="510"/>
    </location>
</feature>
<keyword evidence="7" id="KW-0732">Signal</keyword>
<reference evidence="22" key="3">
    <citation type="submission" date="2025-09" db="UniProtKB">
        <authorList>
            <consortium name="Ensembl"/>
        </authorList>
    </citation>
    <scope>IDENTIFICATION</scope>
</reference>
<dbReference type="FunFam" id="2.20.100.10:FF:000005">
    <property type="entry name" value="ADAM metallopeptidase with thrombospondin type 1 motif 9"/>
    <property type="match status" value="2"/>
</dbReference>
<feature type="disulfide bond" evidence="18">
    <location>
        <begin position="537"/>
        <end position="575"/>
    </location>
</feature>
<dbReference type="Pfam" id="PF19236">
    <property type="entry name" value="ADAMTS_CR_3"/>
    <property type="match status" value="1"/>
</dbReference>
<organism evidence="22 23">
    <name type="scientific">Oncorhynchus tshawytscha</name>
    <name type="common">Chinook salmon</name>
    <name type="synonym">Salmo tshawytscha</name>
    <dbReference type="NCBI Taxonomy" id="74940"/>
    <lineage>
        <taxon>Eukaryota</taxon>
        <taxon>Metazoa</taxon>
        <taxon>Chordata</taxon>
        <taxon>Craniata</taxon>
        <taxon>Vertebrata</taxon>
        <taxon>Euteleostomi</taxon>
        <taxon>Actinopterygii</taxon>
        <taxon>Neopterygii</taxon>
        <taxon>Teleostei</taxon>
        <taxon>Protacanthopterygii</taxon>
        <taxon>Salmoniformes</taxon>
        <taxon>Salmonidae</taxon>
        <taxon>Salmoninae</taxon>
        <taxon>Oncorhynchus</taxon>
    </lineage>
</organism>
<dbReference type="InterPro" id="IPR001590">
    <property type="entry name" value="Peptidase_M12B"/>
</dbReference>
<feature type="disulfide bond" evidence="18">
    <location>
        <begin position="468"/>
        <end position="486"/>
    </location>
</feature>
<evidence type="ECO:0000256" key="10">
    <source>
        <dbReference type="ARBA" id="ARBA00022833"/>
    </source>
</evidence>
<dbReference type="Pfam" id="PF01562">
    <property type="entry name" value="Pep_M12B_propep"/>
    <property type="match status" value="1"/>
</dbReference>
<dbReference type="SUPFAM" id="SSF82895">
    <property type="entry name" value="TSP-1 type 1 repeat"/>
    <property type="match status" value="6"/>
</dbReference>
<feature type="binding site" evidence="17">
    <location>
        <position position="433"/>
    </location>
    <ligand>
        <name>Ca(2+)</name>
        <dbReference type="ChEBI" id="CHEBI:29108"/>
        <label>2</label>
    </ligand>
</feature>
<feature type="disulfide bond" evidence="18">
    <location>
        <begin position="349"/>
        <end position="430"/>
    </location>
</feature>
<dbReference type="SMART" id="SM00608">
    <property type="entry name" value="ACR"/>
    <property type="match status" value="1"/>
</dbReference>
<dbReference type="InterPro" id="IPR010294">
    <property type="entry name" value="ADAMTS_spacer1"/>
</dbReference>